<evidence type="ECO:0000259" key="7">
    <source>
        <dbReference type="Pfam" id="PF14322"/>
    </source>
</evidence>
<dbReference type="Pfam" id="PF14322">
    <property type="entry name" value="SusD-like_3"/>
    <property type="match status" value="1"/>
</dbReference>
<dbReference type="Gene3D" id="1.25.40.900">
    <property type="match status" value="1"/>
</dbReference>
<evidence type="ECO:0000259" key="6">
    <source>
        <dbReference type="Pfam" id="PF07980"/>
    </source>
</evidence>
<dbReference type="RefSeq" id="WP_235114334.1">
    <property type="nucleotide sequence ID" value="NZ_BJYV01000026.1"/>
</dbReference>
<dbReference type="AlphaFoldDB" id="A0A512CHI8"/>
<keyword evidence="5" id="KW-0998">Cell outer membrane</keyword>
<reference evidence="8 9" key="1">
    <citation type="submission" date="2019-07" db="EMBL/GenBank/DDBJ databases">
        <title>Whole genome shotgun sequence of Cyclobacterium qasimii NBRC 106168.</title>
        <authorList>
            <person name="Hosoyama A."/>
            <person name="Uohara A."/>
            <person name="Ohji S."/>
            <person name="Ichikawa N."/>
        </authorList>
    </citation>
    <scope>NUCLEOTIDE SEQUENCE [LARGE SCALE GENOMIC DNA]</scope>
    <source>
        <strain evidence="8 9">NBRC 106168</strain>
    </source>
</reference>
<comment type="caution">
    <text evidence="8">The sequence shown here is derived from an EMBL/GenBank/DDBJ whole genome shotgun (WGS) entry which is preliminary data.</text>
</comment>
<evidence type="ECO:0000256" key="1">
    <source>
        <dbReference type="ARBA" id="ARBA00004442"/>
    </source>
</evidence>
<keyword evidence="3" id="KW-0732">Signal</keyword>
<comment type="similarity">
    <text evidence="2">Belongs to the SusD family.</text>
</comment>
<dbReference type="Gene3D" id="1.25.40.390">
    <property type="match status" value="1"/>
</dbReference>
<name>A0A512CHI8_9BACT</name>
<dbReference type="InterPro" id="IPR011990">
    <property type="entry name" value="TPR-like_helical_dom_sf"/>
</dbReference>
<keyword evidence="9" id="KW-1185">Reference proteome</keyword>
<accession>A0A512CHI8</accession>
<evidence type="ECO:0000256" key="4">
    <source>
        <dbReference type="ARBA" id="ARBA00023136"/>
    </source>
</evidence>
<dbReference type="EMBL" id="BJYV01000026">
    <property type="protein sequence ID" value="GEO23672.1"/>
    <property type="molecule type" value="Genomic_DNA"/>
</dbReference>
<organism evidence="8 9">
    <name type="scientific">Cyclobacterium qasimii</name>
    <dbReference type="NCBI Taxonomy" id="1350429"/>
    <lineage>
        <taxon>Bacteria</taxon>
        <taxon>Pseudomonadati</taxon>
        <taxon>Bacteroidota</taxon>
        <taxon>Cytophagia</taxon>
        <taxon>Cytophagales</taxon>
        <taxon>Cyclobacteriaceae</taxon>
        <taxon>Cyclobacterium</taxon>
    </lineage>
</organism>
<gene>
    <name evidence="8" type="ORF">CQA01_42060</name>
</gene>
<comment type="subcellular location">
    <subcellularLocation>
        <location evidence="1">Cell outer membrane</location>
    </subcellularLocation>
</comment>
<evidence type="ECO:0000256" key="5">
    <source>
        <dbReference type="ARBA" id="ARBA00023237"/>
    </source>
</evidence>
<sequence>MGLTQVQDKSPLVSTLPFEIEMINRIKNRIFYTGVMALMVACTDLTTTPRQSLTPEVALNDVSGYQSVANSMYNRATSFDYYGQTMMIAPEILADNLKLIANTGRYQGEEANSDRDHINIWGLDVFGGINDANLIIEGIDNEDVTGTEDEKSFIKGEAYFMRALFYFDLCRVYGYEPGREINGFDLGPILRLTPTLVASDADYRPRSTVEEVYSQIESDLLAASELVGYAPVGSEWVYYGNTGAVYTLLARLYLYWGRMEEAEAAATFAMEILNLRTNGEGLVEAAEYVQSFSRAPHPESLFELELRQVDWDGADGVNNSLNSLVSDNEPAAQFIIGASDDLMAAYEEGDVRKDCWTVTTREGIEGDVYASRKWTGYKGDFLENLPIIRASELYLIRAEARYQTNPAGARADINALRFRRGLGAIDNLLSGEFLLNRILQERRVEFALEGHRWFDLKRNGKNISKHGNFLEVPYTDYRILANLPLEEVQLNEQLEQNPGY</sequence>
<evidence type="ECO:0000256" key="3">
    <source>
        <dbReference type="ARBA" id="ARBA00022729"/>
    </source>
</evidence>
<evidence type="ECO:0000313" key="9">
    <source>
        <dbReference type="Proteomes" id="UP000321301"/>
    </source>
</evidence>
<proteinExistence type="inferred from homology"/>
<dbReference type="SUPFAM" id="SSF48452">
    <property type="entry name" value="TPR-like"/>
    <property type="match status" value="1"/>
</dbReference>
<feature type="domain" description="SusD-like N-terminal" evidence="7">
    <location>
        <begin position="107"/>
        <end position="254"/>
    </location>
</feature>
<dbReference type="Proteomes" id="UP000321301">
    <property type="component" value="Unassembled WGS sequence"/>
</dbReference>
<dbReference type="InterPro" id="IPR033985">
    <property type="entry name" value="SusD-like_N"/>
</dbReference>
<dbReference type="CDD" id="cd08977">
    <property type="entry name" value="SusD"/>
    <property type="match status" value="1"/>
</dbReference>
<dbReference type="Gene3D" id="2.20.20.130">
    <property type="match status" value="1"/>
</dbReference>
<dbReference type="InterPro" id="IPR012944">
    <property type="entry name" value="SusD_RagB_dom"/>
</dbReference>
<dbReference type="Pfam" id="PF07980">
    <property type="entry name" value="SusD_RagB"/>
    <property type="match status" value="1"/>
</dbReference>
<evidence type="ECO:0000313" key="8">
    <source>
        <dbReference type="EMBL" id="GEO23672.1"/>
    </source>
</evidence>
<dbReference type="GO" id="GO:0009279">
    <property type="term" value="C:cell outer membrane"/>
    <property type="evidence" value="ECO:0007669"/>
    <property type="project" value="UniProtKB-SubCell"/>
</dbReference>
<keyword evidence="4" id="KW-0472">Membrane</keyword>
<evidence type="ECO:0000256" key="2">
    <source>
        <dbReference type="ARBA" id="ARBA00006275"/>
    </source>
</evidence>
<feature type="domain" description="RagB/SusD" evidence="6">
    <location>
        <begin position="383"/>
        <end position="500"/>
    </location>
</feature>
<protein>
    <submittedName>
        <fullName evidence="8">Membrane protein</fullName>
    </submittedName>
</protein>